<accession>A0ABQ4V1U2</accession>
<dbReference type="EMBL" id="BPRE01000020">
    <property type="protein sequence ID" value="GJE78064.1"/>
    <property type="molecule type" value="Genomic_DNA"/>
</dbReference>
<organism evidence="1 2">
    <name type="scientific">Methylorubrum suomiense</name>
    <dbReference type="NCBI Taxonomy" id="144191"/>
    <lineage>
        <taxon>Bacteria</taxon>
        <taxon>Pseudomonadati</taxon>
        <taxon>Pseudomonadota</taxon>
        <taxon>Alphaproteobacteria</taxon>
        <taxon>Hyphomicrobiales</taxon>
        <taxon>Methylobacteriaceae</taxon>
        <taxon>Methylorubrum</taxon>
    </lineage>
</organism>
<comment type="caution">
    <text evidence="1">The sequence shown here is derived from an EMBL/GenBank/DDBJ whole genome shotgun (WGS) entry which is preliminary data.</text>
</comment>
<dbReference type="Proteomes" id="UP001055093">
    <property type="component" value="Unassembled WGS sequence"/>
</dbReference>
<proteinExistence type="predicted"/>
<evidence type="ECO:0000313" key="2">
    <source>
        <dbReference type="Proteomes" id="UP001055093"/>
    </source>
</evidence>
<keyword evidence="2" id="KW-1185">Reference proteome</keyword>
<sequence length="31" mass="3536">MCRIIFPITTVWLLAWLAFAEWLAPGIAGQF</sequence>
<reference evidence="1" key="1">
    <citation type="journal article" date="2021" name="Front. Microbiol.">
        <title>Comprehensive Comparative Genomics and Phenotyping of Methylobacterium Species.</title>
        <authorList>
            <person name="Alessa O."/>
            <person name="Ogura Y."/>
            <person name="Fujitani Y."/>
            <person name="Takami H."/>
            <person name="Hayashi T."/>
            <person name="Sahin N."/>
            <person name="Tani A."/>
        </authorList>
    </citation>
    <scope>NUCLEOTIDE SEQUENCE</scope>
    <source>
        <strain evidence="1">DSM 14458</strain>
    </source>
</reference>
<name>A0ABQ4V1U2_9HYPH</name>
<gene>
    <name evidence="1" type="ORF">BGCPKDLD_4675</name>
</gene>
<evidence type="ECO:0000313" key="1">
    <source>
        <dbReference type="EMBL" id="GJE78064.1"/>
    </source>
</evidence>
<protein>
    <submittedName>
        <fullName evidence="1">Uncharacterized protein</fullName>
    </submittedName>
</protein>
<reference evidence="1" key="2">
    <citation type="submission" date="2021-08" db="EMBL/GenBank/DDBJ databases">
        <authorList>
            <person name="Tani A."/>
            <person name="Ola A."/>
            <person name="Ogura Y."/>
            <person name="Katsura K."/>
            <person name="Hayashi T."/>
        </authorList>
    </citation>
    <scope>NUCLEOTIDE SEQUENCE</scope>
    <source>
        <strain evidence="1">DSM 14458</strain>
    </source>
</reference>